<gene>
    <name evidence="2" type="ORF">MBOT_38900</name>
</gene>
<evidence type="ECO:0000313" key="3">
    <source>
        <dbReference type="Proteomes" id="UP000465361"/>
    </source>
</evidence>
<reference evidence="2 3" key="1">
    <citation type="journal article" date="2019" name="Emerg. Microbes Infect.">
        <title>Comprehensive subspecies identification of 175 nontuberculous mycobacteria species based on 7547 genomic profiles.</title>
        <authorList>
            <person name="Matsumoto Y."/>
            <person name="Kinjo T."/>
            <person name="Motooka D."/>
            <person name="Nabeya D."/>
            <person name="Jung N."/>
            <person name="Uechi K."/>
            <person name="Horii T."/>
            <person name="Iida T."/>
            <person name="Fujita J."/>
            <person name="Nakamura S."/>
        </authorList>
    </citation>
    <scope>NUCLEOTIDE SEQUENCE [LARGE SCALE GENOMIC DNA]</scope>
    <source>
        <strain evidence="2 3">JCM 17322</strain>
    </source>
</reference>
<keyword evidence="1" id="KW-0472">Membrane</keyword>
<name>A0A7I9Y384_9MYCO</name>
<dbReference type="AlphaFoldDB" id="A0A7I9Y384"/>
<dbReference type="Proteomes" id="UP000465361">
    <property type="component" value="Unassembled WGS sequence"/>
</dbReference>
<feature type="transmembrane region" description="Helical" evidence="1">
    <location>
        <begin position="131"/>
        <end position="151"/>
    </location>
</feature>
<keyword evidence="1" id="KW-1133">Transmembrane helix</keyword>
<evidence type="ECO:0008006" key="4">
    <source>
        <dbReference type="Google" id="ProtNLM"/>
    </source>
</evidence>
<evidence type="ECO:0000313" key="2">
    <source>
        <dbReference type="EMBL" id="GFG76525.1"/>
    </source>
</evidence>
<feature type="transmembrane region" description="Helical" evidence="1">
    <location>
        <begin position="232"/>
        <end position="249"/>
    </location>
</feature>
<keyword evidence="3" id="KW-1185">Reference proteome</keyword>
<feature type="transmembrane region" description="Helical" evidence="1">
    <location>
        <begin position="92"/>
        <end position="111"/>
    </location>
</feature>
<organism evidence="2 3">
    <name type="scientific">Mycobacterium botniense</name>
    <dbReference type="NCBI Taxonomy" id="84962"/>
    <lineage>
        <taxon>Bacteria</taxon>
        <taxon>Bacillati</taxon>
        <taxon>Actinomycetota</taxon>
        <taxon>Actinomycetes</taxon>
        <taxon>Mycobacteriales</taxon>
        <taxon>Mycobacteriaceae</taxon>
        <taxon>Mycobacterium</taxon>
    </lineage>
</organism>
<proteinExistence type="predicted"/>
<evidence type="ECO:0000256" key="1">
    <source>
        <dbReference type="SAM" id="Phobius"/>
    </source>
</evidence>
<sequence length="329" mass="34960">MTGRVAESMVNRALPGRLAMTIVAVLYIVALAAAAQYSGGRYLLFPGLAALSYEVLTRPWGKWARRPGRLIAAPTLAAALGIAITRGAPYHALTVLLVVALCLLLLAVLRSTVAPAIAAGTLPLVLGLKSWFYPASIALGLVVLVGIVLPWRNRYLRMDRDCPKVSGRHCADFLDGPPTADIWILPFFLFLTVLAVCAAASGLRLILFPPLIVLAYEMFAHPTSCPWARKPFAIPVICFLVSSTGWLAVSLFGSSGLAAAFGMMSGIIVLRLLHIHMPPALAIGLLPLVLHSPNISYPISAAIGSGALALAFLFSRPIIGQGHAGFRTR</sequence>
<feature type="transmembrane region" description="Helical" evidence="1">
    <location>
        <begin position="295"/>
        <end position="314"/>
    </location>
</feature>
<feature type="transmembrane region" description="Helical" evidence="1">
    <location>
        <begin position="18"/>
        <end position="35"/>
    </location>
</feature>
<protein>
    <recommendedName>
        <fullName evidence="4">HPP family protein</fullName>
    </recommendedName>
</protein>
<feature type="transmembrane region" description="Helical" evidence="1">
    <location>
        <begin position="67"/>
        <end position="85"/>
    </location>
</feature>
<feature type="transmembrane region" description="Helical" evidence="1">
    <location>
        <begin position="187"/>
        <end position="212"/>
    </location>
</feature>
<keyword evidence="1" id="KW-0812">Transmembrane</keyword>
<dbReference type="EMBL" id="BLKW01000004">
    <property type="protein sequence ID" value="GFG76525.1"/>
    <property type="molecule type" value="Genomic_DNA"/>
</dbReference>
<comment type="caution">
    <text evidence="2">The sequence shown here is derived from an EMBL/GenBank/DDBJ whole genome shotgun (WGS) entry which is preliminary data.</text>
</comment>
<accession>A0A7I9Y384</accession>